<protein>
    <submittedName>
        <fullName evidence="1">Uncharacterized protein</fullName>
    </submittedName>
</protein>
<reference evidence="1" key="1">
    <citation type="submission" date="2020-04" db="EMBL/GenBank/DDBJ databases">
        <authorList>
            <person name="Chiriac C."/>
            <person name="Salcher M."/>
            <person name="Ghai R."/>
            <person name="Kavagutti S V."/>
        </authorList>
    </citation>
    <scope>NUCLEOTIDE SEQUENCE</scope>
</reference>
<accession>A0A6J5LVK5</accession>
<evidence type="ECO:0000313" key="1">
    <source>
        <dbReference type="EMBL" id="CAB4135749.1"/>
    </source>
</evidence>
<dbReference type="EMBL" id="LR796304">
    <property type="protein sequence ID" value="CAB4135749.1"/>
    <property type="molecule type" value="Genomic_DNA"/>
</dbReference>
<gene>
    <name evidence="1" type="ORF">UFOVP286_37</name>
</gene>
<sequence length="148" mass="17414">MKIQLTQPLKNSPFIDNGLNTFKDIDCLYLDNINTNLVRAYYHYFRSYFLKASMKFVANNPRQDAVETAQESKIEANQIALIMFDGNQEIIDRANQLLIKVCYKDENLKNRLTEIDLEQLDNDDWEALISNFLHAFWLNRWLTGTKTN</sequence>
<proteinExistence type="predicted"/>
<name>A0A6J5LVK5_9CAUD</name>
<organism evidence="1">
    <name type="scientific">uncultured Caudovirales phage</name>
    <dbReference type="NCBI Taxonomy" id="2100421"/>
    <lineage>
        <taxon>Viruses</taxon>
        <taxon>Duplodnaviria</taxon>
        <taxon>Heunggongvirae</taxon>
        <taxon>Uroviricota</taxon>
        <taxon>Caudoviricetes</taxon>
        <taxon>Peduoviridae</taxon>
        <taxon>Maltschvirus</taxon>
        <taxon>Maltschvirus maltsch</taxon>
    </lineage>
</organism>